<dbReference type="SUPFAM" id="SSF53254">
    <property type="entry name" value="Phosphoglycerate mutase-like"/>
    <property type="match status" value="1"/>
</dbReference>
<protein>
    <submittedName>
        <fullName evidence="1">Histidine phosphatase superfamily (Branch 1)</fullName>
    </submittedName>
</protein>
<reference evidence="1 2" key="1">
    <citation type="submission" date="2015-01" db="EMBL/GenBank/DDBJ databases">
        <title>Draft genome of the acidophilic iron oxidizer Acidithrix ferrooxidans strain Py-F3.</title>
        <authorList>
            <person name="Poehlein A."/>
            <person name="Eisen S."/>
            <person name="Schloemann M."/>
            <person name="Johnson B.D."/>
            <person name="Daniel R."/>
            <person name="Muehling M."/>
        </authorList>
    </citation>
    <scope>NUCLEOTIDE SEQUENCE [LARGE SCALE GENOMIC DNA]</scope>
    <source>
        <strain evidence="1 2">Py-F3</strain>
    </source>
</reference>
<accession>A0A0D8HJ40</accession>
<dbReference type="CDD" id="cd07067">
    <property type="entry name" value="HP_PGM_like"/>
    <property type="match status" value="1"/>
</dbReference>
<dbReference type="AlphaFoldDB" id="A0A0D8HJ40"/>
<evidence type="ECO:0000313" key="2">
    <source>
        <dbReference type="Proteomes" id="UP000032360"/>
    </source>
</evidence>
<name>A0A0D8HJ40_9ACTN</name>
<comment type="caution">
    <text evidence="1">The sequence shown here is derived from an EMBL/GenBank/DDBJ whole genome shotgun (WGS) entry which is preliminary data.</text>
</comment>
<dbReference type="RefSeq" id="WP_052605666.1">
    <property type="nucleotide sequence ID" value="NZ_JXYS01000065.1"/>
</dbReference>
<keyword evidence="2" id="KW-1185">Reference proteome</keyword>
<dbReference type="Pfam" id="PF00300">
    <property type="entry name" value="His_Phos_1"/>
    <property type="match status" value="1"/>
</dbReference>
<dbReference type="InterPro" id="IPR029033">
    <property type="entry name" value="His_PPase_superfam"/>
</dbReference>
<dbReference type="EMBL" id="JXYS01000065">
    <property type="protein sequence ID" value="KJF17111.1"/>
    <property type="molecule type" value="Genomic_DNA"/>
</dbReference>
<dbReference type="STRING" id="1280514.AXFE_20240"/>
<organism evidence="1 2">
    <name type="scientific">Acidithrix ferrooxidans</name>
    <dbReference type="NCBI Taxonomy" id="1280514"/>
    <lineage>
        <taxon>Bacteria</taxon>
        <taxon>Bacillati</taxon>
        <taxon>Actinomycetota</taxon>
        <taxon>Acidimicrobiia</taxon>
        <taxon>Acidimicrobiales</taxon>
        <taxon>Acidimicrobiaceae</taxon>
        <taxon>Acidithrix</taxon>
    </lineage>
</organism>
<dbReference type="Proteomes" id="UP000032360">
    <property type="component" value="Unassembled WGS sequence"/>
</dbReference>
<dbReference type="Gene3D" id="3.40.50.1240">
    <property type="entry name" value="Phosphoglycerate mutase-like"/>
    <property type="match status" value="1"/>
</dbReference>
<gene>
    <name evidence="1" type="ORF">AXFE_20240</name>
</gene>
<dbReference type="OrthoDB" id="4287477at2"/>
<evidence type="ECO:0000313" key="1">
    <source>
        <dbReference type="EMBL" id="KJF17111.1"/>
    </source>
</evidence>
<dbReference type="InterPro" id="IPR013078">
    <property type="entry name" value="His_Pase_superF_clade-1"/>
</dbReference>
<sequence length="153" mass="17385">MTASNLYLIRHAKAGERLHDSKDDQDRSLSAKGKLQAEMIAQHLGNRPINFLWASPYARAIETLTPLSTVSQKKIMIDRRIGEDASIKELDTFIEEVIHLEGEHAICSHGNIIPLILRLLERYSPDSIRCAKGSIYRVDLSKLEVEYLEFKVV</sequence>
<dbReference type="SMART" id="SM00855">
    <property type="entry name" value="PGAM"/>
    <property type="match status" value="1"/>
</dbReference>
<proteinExistence type="predicted"/>